<dbReference type="EMBL" id="JALP01000125">
    <property type="protein sequence ID" value="THG90678.1"/>
    <property type="molecule type" value="Genomic_DNA"/>
</dbReference>
<dbReference type="InterPro" id="IPR036217">
    <property type="entry name" value="MethylDNA_cys_MeTrfase_DNAb"/>
</dbReference>
<dbReference type="GO" id="GO:0008168">
    <property type="term" value="F:methyltransferase activity"/>
    <property type="evidence" value="ECO:0007669"/>
    <property type="project" value="UniProtKB-KW"/>
</dbReference>
<gene>
    <name evidence="4" type="ORF">AJ85_09365</name>
    <name evidence="3" type="ORF">BALCAV_0217465</name>
</gene>
<accession>A0A094YS03</accession>
<dbReference type="EMBL" id="ALPT02000072">
    <property type="protein sequence ID" value="KGA96232.1"/>
    <property type="molecule type" value="Genomic_DNA"/>
</dbReference>
<feature type="domain" description="Methylated-DNA-[protein]-cysteine S-methyltransferase DNA binding" evidence="2">
    <location>
        <begin position="3"/>
        <end position="82"/>
    </location>
</feature>
<dbReference type="Proteomes" id="UP000002754">
    <property type="component" value="Unassembled WGS sequence"/>
</dbReference>
<comment type="caution">
    <text evidence="3">The sequence shown here is derived from an EMBL/GenBank/DDBJ whole genome shotgun (WGS) entry which is preliminary data.</text>
</comment>
<proteinExistence type="predicted"/>
<dbReference type="GO" id="GO:0006281">
    <property type="term" value="P:DNA repair"/>
    <property type="evidence" value="ECO:0007669"/>
    <property type="project" value="InterPro"/>
</dbReference>
<evidence type="ECO:0000313" key="3">
    <source>
        <dbReference type="EMBL" id="KGA96232.1"/>
    </source>
</evidence>
<name>A0A094YS03_ALKAL</name>
<evidence type="ECO:0000313" key="4">
    <source>
        <dbReference type="EMBL" id="THG90678.1"/>
    </source>
</evidence>
<keyword evidence="3" id="KW-0808">Transferase</keyword>
<dbReference type="PANTHER" id="PTHR42942">
    <property type="entry name" value="6-O-METHYLGUANINE DNA METHYLTRANSFERASE"/>
    <property type="match status" value="1"/>
</dbReference>
<organism evidence="3 5">
    <name type="scientific">Alkalihalobacillus alcalophilus ATCC 27647 = CGMCC 1.3604</name>
    <dbReference type="NCBI Taxonomy" id="1218173"/>
    <lineage>
        <taxon>Bacteria</taxon>
        <taxon>Bacillati</taxon>
        <taxon>Bacillota</taxon>
        <taxon>Bacilli</taxon>
        <taxon>Bacillales</taxon>
        <taxon>Bacillaceae</taxon>
        <taxon>Alkalihalobacillus</taxon>
    </lineage>
</organism>
<evidence type="ECO:0000259" key="2">
    <source>
        <dbReference type="Pfam" id="PF01035"/>
    </source>
</evidence>
<keyword evidence="3" id="KW-0489">Methyltransferase</keyword>
<protein>
    <submittedName>
        <fullName evidence="3 4">Cysteine methyltransferase</fullName>
    </submittedName>
</protein>
<dbReference type="InterPro" id="IPR014048">
    <property type="entry name" value="MethylDNA_cys_MeTrfase_DNA-bd"/>
</dbReference>
<dbReference type="CDD" id="cd06445">
    <property type="entry name" value="ATase"/>
    <property type="match status" value="1"/>
</dbReference>
<dbReference type="SUPFAM" id="SSF46767">
    <property type="entry name" value="Methylated DNA-protein cysteine methyltransferase, C-terminal domain"/>
    <property type="match status" value="1"/>
</dbReference>
<dbReference type="AlphaFoldDB" id="A0A094YS03"/>
<sequence>MEPFFQRVYKTVKQIPKGEVATYGQIARYLEAPHHARMVGWALSKAPDDVPAHRVVKKDGILPPESVFLGVPQRELLEKEGVPFIKEEQVDLRKCSWFEYL</sequence>
<dbReference type="OrthoDB" id="9789813at2"/>
<dbReference type="PANTHER" id="PTHR42942:SF1">
    <property type="entry name" value="ALKYLTRANSFERASE-LIKE PROTEIN 1"/>
    <property type="match status" value="1"/>
</dbReference>
<dbReference type="GO" id="GO:0032259">
    <property type="term" value="P:methylation"/>
    <property type="evidence" value="ECO:0007669"/>
    <property type="project" value="UniProtKB-KW"/>
</dbReference>
<evidence type="ECO:0000313" key="5">
    <source>
        <dbReference type="Proteomes" id="UP000002754"/>
    </source>
</evidence>
<dbReference type="eggNOG" id="COG3695">
    <property type="taxonomic scope" value="Bacteria"/>
</dbReference>
<reference evidence="3 5" key="1">
    <citation type="journal article" date="2014" name="Genome Announc.">
        <title>Draft Genome Sequence of Bacillus alcalophilus AV1934, a Classic Alkaliphile Isolated from Human Feces in 1934.</title>
        <authorList>
            <person name="Attie O."/>
            <person name="Jayaprakash A."/>
            <person name="Shah H."/>
            <person name="Paulsen I.T."/>
            <person name="Morino M."/>
            <person name="Takahashi Y."/>
            <person name="Narumi I."/>
            <person name="Sachidanandam R."/>
            <person name="Satoh K."/>
            <person name="Ito M."/>
            <person name="Krulwich T.A."/>
        </authorList>
    </citation>
    <scope>NUCLEOTIDE SEQUENCE [LARGE SCALE GENOMIC DNA]</scope>
    <source>
        <strain evidence="3 5">AV1934</strain>
    </source>
</reference>
<dbReference type="Proteomes" id="UP000297014">
    <property type="component" value="Unassembled WGS sequence"/>
</dbReference>
<dbReference type="Gene3D" id="1.10.10.10">
    <property type="entry name" value="Winged helix-like DNA-binding domain superfamily/Winged helix DNA-binding domain"/>
    <property type="match status" value="1"/>
</dbReference>
<dbReference type="InterPro" id="IPR036388">
    <property type="entry name" value="WH-like_DNA-bd_sf"/>
</dbReference>
<reference evidence="4 6" key="2">
    <citation type="submission" date="2014-01" db="EMBL/GenBank/DDBJ databases">
        <title>Draft genome sequencing of Bacillus alcalophilus CGMCC 1.3604.</title>
        <authorList>
            <person name="Yang J."/>
            <person name="Diao L."/>
            <person name="Yang S."/>
        </authorList>
    </citation>
    <scope>NUCLEOTIDE SEQUENCE [LARGE SCALE GENOMIC DNA]</scope>
    <source>
        <strain evidence="4 6">CGMCC 1.3604</strain>
    </source>
</reference>
<dbReference type="NCBIfam" id="TIGR00589">
    <property type="entry name" value="ogt"/>
    <property type="match status" value="1"/>
</dbReference>
<evidence type="ECO:0000256" key="1">
    <source>
        <dbReference type="ARBA" id="ARBA00022763"/>
    </source>
</evidence>
<dbReference type="InterPro" id="IPR052520">
    <property type="entry name" value="ATL_DNA_repair"/>
</dbReference>
<keyword evidence="5" id="KW-1185">Reference proteome</keyword>
<keyword evidence="1" id="KW-0227">DNA damage</keyword>
<dbReference type="Pfam" id="PF01035">
    <property type="entry name" value="DNA_binding_1"/>
    <property type="match status" value="1"/>
</dbReference>
<dbReference type="STRING" id="1218173.BALCAV_0217465"/>
<evidence type="ECO:0000313" key="6">
    <source>
        <dbReference type="Proteomes" id="UP000297014"/>
    </source>
</evidence>
<dbReference type="RefSeq" id="WP_003320529.1">
    <property type="nucleotide sequence ID" value="NZ_ALPT02000072.1"/>
</dbReference>